<keyword evidence="4" id="KW-1185">Reference proteome</keyword>
<feature type="domain" description="Metallo-beta-lactamase" evidence="2">
    <location>
        <begin position="56"/>
        <end position="273"/>
    </location>
</feature>
<dbReference type="InterPro" id="IPR036866">
    <property type="entry name" value="RibonucZ/Hydroxyglut_hydro"/>
</dbReference>
<dbReference type="InterPro" id="IPR001279">
    <property type="entry name" value="Metallo-B-lactamas"/>
</dbReference>
<feature type="compositionally biased region" description="Polar residues" evidence="1">
    <location>
        <begin position="1"/>
        <end position="12"/>
    </location>
</feature>
<dbReference type="Pfam" id="PF21221">
    <property type="entry name" value="B_lactamase-like_C"/>
    <property type="match status" value="1"/>
</dbReference>
<organism evidence="3 4">
    <name type="scientific">Ponticaulis profundi</name>
    <dbReference type="NCBI Taxonomy" id="2665222"/>
    <lineage>
        <taxon>Bacteria</taxon>
        <taxon>Pseudomonadati</taxon>
        <taxon>Pseudomonadota</taxon>
        <taxon>Alphaproteobacteria</taxon>
        <taxon>Hyphomonadales</taxon>
        <taxon>Hyphomonadaceae</taxon>
        <taxon>Ponticaulis</taxon>
    </lineage>
</organism>
<dbReference type="SMART" id="SM00849">
    <property type="entry name" value="Lactamase_B"/>
    <property type="match status" value="1"/>
</dbReference>
<dbReference type="InterPro" id="IPR036388">
    <property type="entry name" value="WH-like_DNA-bd_sf"/>
</dbReference>
<evidence type="ECO:0000313" key="4">
    <source>
        <dbReference type="Proteomes" id="UP001596303"/>
    </source>
</evidence>
<dbReference type="InterPro" id="IPR050662">
    <property type="entry name" value="Sec-metab_biosynth-thioest"/>
</dbReference>
<comment type="caution">
    <text evidence="3">The sequence shown here is derived from an EMBL/GenBank/DDBJ whole genome shotgun (WGS) entry which is preliminary data.</text>
</comment>
<dbReference type="Gene3D" id="1.10.10.10">
    <property type="entry name" value="Winged helix-like DNA-binding domain superfamily/Winged helix DNA-binding domain"/>
    <property type="match status" value="1"/>
</dbReference>
<sequence>MTNVTELTNDGQITKPRRPNLDYPFDESEAPTPGTVKKIVDGVFWVRMPLPISLEWINLWLLRDGDGWTIVDTGMATEDARNHWRKIFEECLDGLPVKRVIVTHMHPDHVGLAGWITRKFDCPLYMSRLEYTSCRMLVADTGREAPQAGIKFYEDAGWDNEAIETYKKRFGGFGRATSRLPDAYIRLRDGDEIDIGGSSWRVLTGEGHCPEHVCLFNAEQNLFISGDQLLPRISSNVSVFPTEPEADPLSDWINSCLKLKAELPEDVLVLPAHNLPFKGAHKRLDHLVRGHEVVLKRLKQKIRNPHRVIDLFPTIFGRKIERESYSLATGESIAHLNCLIERGEAKRIVTEDGYVMYEAVNA</sequence>
<dbReference type="EMBL" id="JBHSSW010000066">
    <property type="protein sequence ID" value="MFC6199807.1"/>
    <property type="molecule type" value="Genomic_DNA"/>
</dbReference>
<gene>
    <name evidence="3" type="ORF">ACFQDM_17140</name>
</gene>
<evidence type="ECO:0000259" key="2">
    <source>
        <dbReference type="SMART" id="SM00849"/>
    </source>
</evidence>
<accession>A0ABW1SEW7</accession>
<reference evidence="4" key="1">
    <citation type="journal article" date="2019" name="Int. J. Syst. Evol. Microbiol.">
        <title>The Global Catalogue of Microorganisms (GCM) 10K type strain sequencing project: providing services to taxonomists for standard genome sequencing and annotation.</title>
        <authorList>
            <consortium name="The Broad Institute Genomics Platform"/>
            <consortium name="The Broad Institute Genome Sequencing Center for Infectious Disease"/>
            <person name="Wu L."/>
            <person name="Ma J."/>
        </authorList>
    </citation>
    <scope>NUCLEOTIDE SEQUENCE [LARGE SCALE GENOMIC DNA]</scope>
    <source>
        <strain evidence="4">CGMCC-1.15741</strain>
    </source>
</reference>
<dbReference type="Gene3D" id="3.60.15.10">
    <property type="entry name" value="Ribonuclease Z/Hydroxyacylglutathione hydrolase-like"/>
    <property type="match status" value="1"/>
</dbReference>
<evidence type="ECO:0000313" key="3">
    <source>
        <dbReference type="EMBL" id="MFC6199807.1"/>
    </source>
</evidence>
<proteinExistence type="predicted"/>
<dbReference type="PANTHER" id="PTHR23131">
    <property type="entry name" value="ENDORIBONUCLEASE LACTB2"/>
    <property type="match status" value="1"/>
</dbReference>
<protein>
    <submittedName>
        <fullName evidence="3">MBL fold metallo-hydrolase</fullName>
    </submittedName>
</protein>
<dbReference type="Proteomes" id="UP001596303">
    <property type="component" value="Unassembled WGS sequence"/>
</dbReference>
<dbReference type="RefSeq" id="WP_377381280.1">
    <property type="nucleotide sequence ID" value="NZ_JBHSSW010000066.1"/>
</dbReference>
<dbReference type="PANTHER" id="PTHR23131:SF4">
    <property type="entry name" value="METALLO-BETA-LACTAMASE SUPERFAMILY POTEIN"/>
    <property type="match status" value="1"/>
</dbReference>
<dbReference type="InterPro" id="IPR048933">
    <property type="entry name" value="B_lactamase-like_C"/>
</dbReference>
<dbReference type="SUPFAM" id="SSF56281">
    <property type="entry name" value="Metallo-hydrolase/oxidoreductase"/>
    <property type="match status" value="1"/>
</dbReference>
<dbReference type="Pfam" id="PF00753">
    <property type="entry name" value="Lactamase_B"/>
    <property type="match status" value="1"/>
</dbReference>
<feature type="region of interest" description="Disordered" evidence="1">
    <location>
        <begin position="1"/>
        <end position="30"/>
    </location>
</feature>
<name>A0ABW1SEW7_9PROT</name>
<evidence type="ECO:0000256" key="1">
    <source>
        <dbReference type="SAM" id="MobiDB-lite"/>
    </source>
</evidence>